<protein>
    <submittedName>
        <fullName evidence="1">Uncharacterized protein</fullName>
    </submittedName>
</protein>
<proteinExistence type="predicted"/>
<sequence length="170" mass="18052">MAAETEFIASPTRTIKKRPHHLTLELTGASAVSLPKDLTNDQEQVGKPADSGVEVAQVQKDLVVQEKNSVGPATLTTTNEPDNEEFPGTAVVGKMSTAVVEKQAACLLACPTEKVASLNMASASTVEKNSGRPIETKLTVYRQVVNGRRRAMMARNAAANPGTSLYNAFA</sequence>
<dbReference type="EMBL" id="JAAMPI010000318">
    <property type="protein sequence ID" value="KAF4632763.1"/>
    <property type="molecule type" value="Genomic_DNA"/>
</dbReference>
<dbReference type="AlphaFoldDB" id="A0A8H4RP54"/>
<evidence type="ECO:0000313" key="2">
    <source>
        <dbReference type="Proteomes" id="UP000566819"/>
    </source>
</evidence>
<evidence type="ECO:0000313" key="1">
    <source>
        <dbReference type="EMBL" id="KAF4632763.1"/>
    </source>
</evidence>
<name>A0A8H4RP54_9HELO</name>
<reference evidence="1 2" key="1">
    <citation type="submission" date="2020-03" db="EMBL/GenBank/DDBJ databases">
        <title>Draft Genome Sequence of Cudoniella acicularis.</title>
        <authorList>
            <person name="Buettner E."/>
            <person name="Kellner H."/>
        </authorList>
    </citation>
    <scope>NUCLEOTIDE SEQUENCE [LARGE SCALE GENOMIC DNA]</scope>
    <source>
        <strain evidence="1 2">DSM 108380</strain>
    </source>
</reference>
<comment type="caution">
    <text evidence="1">The sequence shown here is derived from an EMBL/GenBank/DDBJ whole genome shotgun (WGS) entry which is preliminary data.</text>
</comment>
<gene>
    <name evidence="1" type="ORF">G7Y89_g5363</name>
</gene>
<organism evidence="1 2">
    <name type="scientific">Cudoniella acicularis</name>
    <dbReference type="NCBI Taxonomy" id="354080"/>
    <lineage>
        <taxon>Eukaryota</taxon>
        <taxon>Fungi</taxon>
        <taxon>Dikarya</taxon>
        <taxon>Ascomycota</taxon>
        <taxon>Pezizomycotina</taxon>
        <taxon>Leotiomycetes</taxon>
        <taxon>Helotiales</taxon>
        <taxon>Tricladiaceae</taxon>
        <taxon>Cudoniella</taxon>
    </lineage>
</organism>
<accession>A0A8H4RP54</accession>
<keyword evidence="2" id="KW-1185">Reference proteome</keyword>
<dbReference type="Proteomes" id="UP000566819">
    <property type="component" value="Unassembled WGS sequence"/>
</dbReference>